<dbReference type="PANTHER" id="PTHR45663">
    <property type="entry name" value="GEO12009P1"/>
    <property type="match status" value="1"/>
</dbReference>
<dbReference type="Gene3D" id="3.40.30.10">
    <property type="entry name" value="Glutaredoxin"/>
    <property type="match status" value="1"/>
</dbReference>
<dbReference type="NCBIfam" id="TIGR01068">
    <property type="entry name" value="thioredoxin"/>
    <property type="match status" value="1"/>
</dbReference>
<dbReference type="Pfam" id="PF00085">
    <property type="entry name" value="Thioredoxin"/>
    <property type="match status" value="1"/>
</dbReference>
<evidence type="ECO:0000256" key="2">
    <source>
        <dbReference type="ARBA" id="ARBA00022982"/>
    </source>
</evidence>
<keyword evidence="3" id="KW-1015">Disulfide bond</keyword>
<dbReference type="InterPro" id="IPR017937">
    <property type="entry name" value="Thioredoxin_CS"/>
</dbReference>
<dbReference type="FunFam" id="3.40.30.10:FF:000001">
    <property type="entry name" value="Thioredoxin"/>
    <property type="match status" value="1"/>
</dbReference>
<dbReference type="InterPro" id="IPR005746">
    <property type="entry name" value="Thioredoxin"/>
</dbReference>
<name>A0A3B0T2L6_9ZZZZ</name>
<protein>
    <submittedName>
        <fullName evidence="6">Thioredoxin</fullName>
    </submittedName>
</protein>
<dbReference type="CDD" id="cd02947">
    <property type="entry name" value="TRX_family"/>
    <property type="match status" value="1"/>
</dbReference>
<accession>A0A3B0T2L6</accession>
<feature type="domain" description="Thioredoxin" evidence="5">
    <location>
        <begin position="1"/>
        <end position="108"/>
    </location>
</feature>
<dbReference type="InterPro" id="IPR036249">
    <property type="entry name" value="Thioredoxin-like_sf"/>
</dbReference>
<dbReference type="PROSITE" id="PS00194">
    <property type="entry name" value="THIOREDOXIN_1"/>
    <property type="match status" value="1"/>
</dbReference>
<dbReference type="PROSITE" id="PS51352">
    <property type="entry name" value="THIOREDOXIN_2"/>
    <property type="match status" value="1"/>
</dbReference>
<evidence type="ECO:0000256" key="1">
    <source>
        <dbReference type="ARBA" id="ARBA00022448"/>
    </source>
</evidence>
<dbReference type="GO" id="GO:0015035">
    <property type="term" value="F:protein-disulfide reductase activity"/>
    <property type="evidence" value="ECO:0007669"/>
    <property type="project" value="InterPro"/>
</dbReference>
<dbReference type="PIRSF" id="PIRSF000077">
    <property type="entry name" value="Thioredoxin"/>
    <property type="match status" value="1"/>
</dbReference>
<dbReference type="InterPro" id="IPR013766">
    <property type="entry name" value="Thioredoxin_domain"/>
</dbReference>
<gene>
    <name evidence="6" type="ORF">MNBD_ACTINO02-1175</name>
</gene>
<organism evidence="6">
    <name type="scientific">hydrothermal vent metagenome</name>
    <dbReference type="NCBI Taxonomy" id="652676"/>
    <lineage>
        <taxon>unclassified sequences</taxon>
        <taxon>metagenomes</taxon>
        <taxon>ecological metagenomes</taxon>
    </lineage>
</organism>
<dbReference type="GO" id="GO:0005829">
    <property type="term" value="C:cytosol"/>
    <property type="evidence" value="ECO:0007669"/>
    <property type="project" value="TreeGrafter"/>
</dbReference>
<sequence>MGENTLTATADNFSEIIGSDTPVLVDFWAEWCGPCKIMNGPLEELALENEGKMKVAKLNIDDHPNISMDYQVMSIPTLMLFKNGEPLKRLTGARSKSQLKVELAEYIN</sequence>
<dbReference type="AlphaFoldDB" id="A0A3B0T2L6"/>
<evidence type="ECO:0000256" key="3">
    <source>
        <dbReference type="ARBA" id="ARBA00023157"/>
    </source>
</evidence>
<keyword evidence="4" id="KW-0676">Redox-active center</keyword>
<evidence type="ECO:0000259" key="5">
    <source>
        <dbReference type="PROSITE" id="PS51352"/>
    </source>
</evidence>
<dbReference type="PRINTS" id="PR00421">
    <property type="entry name" value="THIOREDOXIN"/>
</dbReference>
<dbReference type="SUPFAM" id="SSF52833">
    <property type="entry name" value="Thioredoxin-like"/>
    <property type="match status" value="1"/>
</dbReference>
<dbReference type="PANTHER" id="PTHR45663:SF11">
    <property type="entry name" value="GEO12009P1"/>
    <property type="match status" value="1"/>
</dbReference>
<keyword evidence="2" id="KW-0249">Electron transport</keyword>
<dbReference type="EMBL" id="UOEK01000360">
    <property type="protein sequence ID" value="VAW06579.1"/>
    <property type="molecule type" value="Genomic_DNA"/>
</dbReference>
<dbReference type="GO" id="GO:0045454">
    <property type="term" value="P:cell redox homeostasis"/>
    <property type="evidence" value="ECO:0007669"/>
    <property type="project" value="TreeGrafter"/>
</dbReference>
<proteinExistence type="predicted"/>
<evidence type="ECO:0000256" key="4">
    <source>
        <dbReference type="ARBA" id="ARBA00023284"/>
    </source>
</evidence>
<reference evidence="6" key="1">
    <citation type="submission" date="2018-06" db="EMBL/GenBank/DDBJ databases">
        <authorList>
            <person name="Zhirakovskaya E."/>
        </authorList>
    </citation>
    <scope>NUCLEOTIDE SEQUENCE</scope>
</reference>
<evidence type="ECO:0000313" key="6">
    <source>
        <dbReference type="EMBL" id="VAW06579.1"/>
    </source>
</evidence>
<keyword evidence="1" id="KW-0813">Transport</keyword>